<dbReference type="InterPro" id="IPR036983">
    <property type="entry name" value="AIM24_sf"/>
</dbReference>
<comment type="subcellular location">
    <subcellularLocation>
        <location evidence="1">Mitochondrion</location>
    </subcellularLocation>
</comment>
<sequence>MQAAGAVVERQLAYGEQWVVDASHLLAWSASYTAERSHTGCRHYGPAAEEAWVCRFTGPGVVYIQTRVPENVQNSTSHLSATSSAKPNQRGS</sequence>
<dbReference type="EMBL" id="KN823180">
    <property type="protein sequence ID" value="KIO20287.1"/>
    <property type="molecule type" value="Genomic_DNA"/>
</dbReference>
<reference evidence="3 4" key="1">
    <citation type="submission" date="2014-04" db="EMBL/GenBank/DDBJ databases">
        <authorList>
            <consortium name="DOE Joint Genome Institute"/>
            <person name="Kuo A."/>
            <person name="Girlanda M."/>
            <person name="Perotto S."/>
            <person name="Kohler A."/>
            <person name="Nagy L.G."/>
            <person name="Floudas D."/>
            <person name="Copeland A."/>
            <person name="Barry K.W."/>
            <person name="Cichocki N."/>
            <person name="Veneault-Fourrey C."/>
            <person name="LaButti K."/>
            <person name="Lindquist E.A."/>
            <person name="Lipzen A."/>
            <person name="Lundell T."/>
            <person name="Morin E."/>
            <person name="Murat C."/>
            <person name="Sun H."/>
            <person name="Tunlid A."/>
            <person name="Henrissat B."/>
            <person name="Grigoriev I.V."/>
            <person name="Hibbett D.S."/>
            <person name="Martin F."/>
            <person name="Nordberg H.P."/>
            <person name="Cantor M.N."/>
            <person name="Hua S.X."/>
        </authorList>
    </citation>
    <scope>NUCLEOTIDE SEQUENCE [LARGE SCALE GENOMIC DNA]</scope>
    <source>
        <strain evidence="3 4">MUT 4182</strain>
    </source>
</reference>
<feature type="region of interest" description="Disordered" evidence="2">
    <location>
        <begin position="73"/>
        <end position="92"/>
    </location>
</feature>
<organism evidence="3 4">
    <name type="scientific">Tulasnella calospora MUT 4182</name>
    <dbReference type="NCBI Taxonomy" id="1051891"/>
    <lineage>
        <taxon>Eukaryota</taxon>
        <taxon>Fungi</taxon>
        <taxon>Dikarya</taxon>
        <taxon>Basidiomycota</taxon>
        <taxon>Agaricomycotina</taxon>
        <taxon>Agaricomycetes</taxon>
        <taxon>Cantharellales</taxon>
        <taxon>Tulasnellaceae</taxon>
        <taxon>Tulasnella</taxon>
    </lineage>
</organism>
<dbReference type="HOGENOM" id="CLU_2414915_0_0_1"/>
<dbReference type="SUPFAM" id="SSF51219">
    <property type="entry name" value="TRAP-like"/>
    <property type="match status" value="1"/>
</dbReference>
<dbReference type="GO" id="GO:0005739">
    <property type="term" value="C:mitochondrion"/>
    <property type="evidence" value="ECO:0007669"/>
    <property type="project" value="UniProtKB-SubCell"/>
</dbReference>
<name>A0A0C3LFP8_9AGAM</name>
<evidence type="ECO:0000256" key="2">
    <source>
        <dbReference type="SAM" id="MobiDB-lite"/>
    </source>
</evidence>
<evidence type="ECO:0000313" key="4">
    <source>
        <dbReference type="Proteomes" id="UP000054248"/>
    </source>
</evidence>
<evidence type="ECO:0000256" key="1">
    <source>
        <dbReference type="RuleBase" id="RU363045"/>
    </source>
</evidence>
<dbReference type="Gene3D" id="3.60.160.10">
    <property type="entry name" value="Mitochondrial biogenesis AIM24"/>
    <property type="match status" value="1"/>
</dbReference>
<dbReference type="AlphaFoldDB" id="A0A0C3LFP8"/>
<protein>
    <recommendedName>
        <fullName evidence="1">Altered inheritance of mitochondria protein 24, mitochondrial</fullName>
    </recommendedName>
</protein>
<comment type="similarity">
    <text evidence="1">Belongs to the AIM24 family.</text>
</comment>
<reference evidence="4" key="2">
    <citation type="submission" date="2015-01" db="EMBL/GenBank/DDBJ databases">
        <title>Evolutionary Origins and Diversification of the Mycorrhizal Mutualists.</title>
        <authorList>
            <consortium name="DOE Joint Genome Institute"/>
            <consortium name="Mycorrhizal Genomics Consortium"/>
            <person name="Kohler A."/>
            <person name="Kuo A."/>
            <person name="Nagy L.G."/>
            <person name="Floudas D."/>
            <person name="Copeland A."/>
            <person name="Barry K.W."/>
            <person name="Cichocki N."/>
            <person name="Veneault-Fourrey C."/>
            <person name="LaButti K."/>
            <person name="Lindquist E.A."/>
            <person name="Lipzen A."/>
            <person name="Lundell T."/>
            <person name="Morin E."/>
            <person name="Murat C."/>
            <person name="Riley R."/>
            <person name="Ohm R."/>
            <person name="Sun H."/>
            <person name="Tunlid A."/>
            <person name="Henrissat B."/>
            <person name="Grigoriev I.V."/>
            <person name="Hibbett D.S."/>
            <person name="Martin F."/>
        </authorList>
    </citation>
    <scope>NUCLEOTIDE SEQUENCE [LARGE SCALE GENOMIC DNA]</scope>
    <source>
        <strain evidence="4">MUT 4182</strain>
    </source>
</reference>
<dbReference type="OrthoDB" id="1705416at2759"/>
<gene>
    <name evidence="3" type="ORF">M407DRAFT_138404</name>
</gene>
<accession>A0A0C3LFP8</accession>
<keyword evidence="1" id="KW-0496">Mitochondrion</keyword>
<dbReference type="Proteomes" id="UP000054248">
    <property type="component" value="Unassembled WGS sequence"/>
</dbReference>
<dbReference type="InterPro" id="IPR002838">
    <property type="entry name" value="AIM24"/>
</dbReference>
<evidence type="ECO:0000313" key="3">
    <source>
        <dbReference type="EMBL" id="KIO20287.1"/>
    </source>
</evidence>
<keyword evidence="4" id="KW-1185">Reference proteome</keyword>
<dbReference type="InterPro" id="IPR016031">
    <property type="entry name" value="Trp_RNA-bd_attenuator-like_dom"/>
</dbReference>
<dbReference type="Pfam" id="PF01987">
    <property type="entry name" value="AIM24"/>
    <property type="match status" value="1"/>
</dbReference>
<dbReference type="STRING" id="1051891.A0A0C3LFP8"/>
<proteinExistence type="inferred from homology"/>